<reference evidence="1" key="1">
    <citation type="submission" date="2022-07" db="EMBL/GenBank/DDBJ databases">
        <title>Phylogenomic reconstructions and comparative analyses of Kickxellomycotina fungi.</title>
        <authorList>
            <person name="Reynolds N.K."/>
            <person name="Stajich J.E."/>
            <person name="Barry K."/>
            <person name="Grigoriev I.V."/>
            <person name="Crous P."/>
            <person name="Smith M.E."/>
        </authorList>
    </citation>
    <scope>NUCLEOTIDE SEQUENCE</scope>
    <source>
        <strain evidence="1">Benny 63K</strain>
    </source>
</reference>
<accession>A0ACC1HZQ9</accession>
<proteinExistence type="predicted"/>
<name>A0ACC1HZQ9_9FUNG</name>
<organism evidence="1 2">
    <name type="scientific">Kickxella alabastrina</name>
    <dbReference type="NCBI Taxonomy" id="61397"/>
    <lineage>
        <taxon>Eukaryota</taxon>
        <taxon>Fungi</taxon>
        <taxon>Fungi incertae sedis</taxon>
        <taxon>Zoopagomycota</taxon>
        <taxon>Kickxellomycotina</taxon>
        <taxon>Kickxellomycetes</taxon>
        <taxon>Kickxellales</taxon>
        <taxon>Kickxellaceae</taxon>
        <taxon>Kickxella</taxon>
    </lineage>
</organism>
<keyword evidence="2" id="KW-1185">Reference proteome</keyword>
<comment type="caution">
    <text evidence="1">The sequence shown here is derived from an EMBL/GenBank/DDBJ whole genome shotgun (WGS) entry which is preliminary data.</text>
</comment>
<sequence length="145" mass="16894">MAEYDLTLRMISSLDRQLVFPLLEFVSMKQVYKGEDMLKAKFELLSNTNMVDFTGELYKDIHDTDELPAEFAERRAEVIKKLDESEQKTVHIREVIENPEVAGALRQDKLQNMKLLRDNYQCTPEMVLELYNFGQLQYSCGNYGA</sequence>
<keyword evidence="1" id="KW-0396">Initiation factor</keyword>
<evidence type="ECO:0000313" key="2">
    <source>
        <dbReference type="Proteomes" id="UP001150581"/>
    </source>
</evidence>
<dbReference type="EMBL" id="JANBPG010002922">
    <property type="protein sequence ID" value="KAJ1884203.1"/>
    <property type="molecule type" value="Genomic_DNA"/>
</dbReference>
<feature type="non-terminal residue" evidence="1">
    <location>
        <position position="145"/>
    </location>
</feature>
<keyword evidence="1" id="KW-0648">Protein biosynthesis</keyword>
<evidence type="ECO:0000313" key="1">
    <source>
        <dbReference type="EMBL" id="KAJ1884203.1"/>
    </source>
</evidence>
<protein>
    <submittedName>
        <fullName evidence="1">Eukaryotic translation initiation factor 3 subunit E</fullName>
    </submittedName>
</protein>
<gene>
    <name evidence="1" type="primary">INT6_1</name>
    <name evidence="1" type="ORF">LPJ66_010723</name>
</gene>
<dbReference type="Proteomes" id="UP001150581">
    <property type="component" value="Unassembled WGS sequence"/>
</dbReference>